<dbReference type="InterPro" id="IPR000754">
    <property type="entry name" value="Ribosomal_uS9"/>
</dbReference>
<keyword evidence="4 7" id="KW-0687">Ribonucleoprotein</keyword>
<comment type="similarity">
    <text evidence="1 7">Belongs to the universal ribosomal protein uS9 family.</text>
</comment>
<reference evidence="9 10" key="1">
    <citation type="journal article" date="2012" name="PLoS ONE">
        <title>Sequence and analysis of the genome of the pathogenic yeast Candida orthopsilosis.</title>
        <authorList>
            <person name="Riccombeni A."/>
            <person name="Vidanes G."/>
            <person name="Proux-Wera E."/>
            <person name="Wolfe K.H."/>
            <person name="Butler G."/>
        </authorList>
    </citation>
    <scope>NUCLEOTIDE SEQUENCE [LARGE SCALE GENOMIC DNA]</scope>
    <source>
        <strain evidence="9 10">Co 90-125</strain>
    </source>
</reference>
<dbReference type="PROSITE" id="PS00360">
    <property type="entry name" value="RIBOSOMAL_S9"/>
    <property type="match status" value="1"/>
</dbReference>
<evidence type="ECO:0000256" key="8">
    <source>
        <dbReference type="SAM" id="MobiDB-lite"/>
    </source>
</evidence>
<dbReference type="InterPro" id="IPR020574">
    <property type="entry name" value="Ribosomal_uS9_CS"/>
</dbReference>
<protein>
    <recommendedName>
        <fullName evidence="5">Small ribosomal subunit protein uS9m</fullName>
    </recommendedName>
    <alternativeName>
        <fullName evidence="6">37S ribosomal protein S9, mitochondrial</fullName>
    </alternativeName>
</protein>
<name>H8XAG0_CANO9</name>
<evidence type="ECO:0000256" key="2">
    <source>
        <dbReference type="ARBA" id="ARBA00022946"/>
    </source>
</evidence>
<proteinExistence type="inferred from homology"/>
<feature type="region of interest" description="Disordered" evidence="8">
    <location>
        <begin position="65"/>
        <end position="91"/>
    </location>
</feature>
<organism evidence="9 10">
    <name type="scientific">Candida orthopsilosis (strain 90-125)</name>
    <name type="common">Yeast</name>
    <dbReference type="NCBI Taxonomy" id="1136231"/>
    <lineage>
        <taxon>Eukaryota</taxon>
        <taxon>Fungi</taxon>
        <taxon>Dikarya</taxon>
        <taxon>Ascomycota</taxon>
        <taxon>Saccharomycotina</taxon>
        <taxon>Pichiomycetes</taxon>
        <taxon>Debaryomycetaceae</taxon>
        <taxon>Candida/Lodderomyces clade</taxon>
        <taxon>Candida</taxon>
    </lineage>
</organism>
<evidence type="ECO:0000256" key="7">
    <source>
        <dbReference type="RuleBase" id="RU003815"/>
    </source>
</evidence>
<dbReference type="GO" id="GO:0003723">
    <property type="term" value="F:RNA binding"/>
    <property type="evidence" value="ECO:0007669"/>
    <property type="project" value="TreeGrafter"/>
</dbReference>
<evidence type="ECO:0000313" key="10">
    <source>
        <dbReference type="Proteomes" id="UP000005018"/>
    </source>
</evidence>
<keyword evidence="3 7" id="KW-0689">Ribosomal protein</keyword>
<dbReference type="InterPro" id="IPR020568">
    <property type="entry name" value="Ribosomal_Su5_D2-typ_SF"/>
</dbReference>
<dbReference type="OrthoDB" id="10254627at2759"/>
<dbReference type="HOGENOM" id="CLU_036531_0_0_1"/>
<dbReference type="AlphaFoldDB" id="H8XAG0"/>
<evidence type="ECO:0000256" key="3">
    <source>
        <dbReference type="ARBA" id="ARBA00022980"/>
    </source>
</evidence>
<dbReference type="Gene3D" id="3.30.230.10">
    <property type="match status" value="1"/>
</dbReference>
<dbReference type="PANTHER" id="PTHR21569">
    <property type="entry name" value="RIBOSOMAL PROTEIN S9"/>
    <property type="match status" value="1"/>
</dbReference>
<dbReference type="Pfam" id="PF00380">
    <property type="entry name" value="Ribosomal_S9"/>
    <property type="match status" value="1"/>
</dbReference>
<dbReference type="GeneID" id="14541922"/>
<keyword evidence="10" id="KW-1185">Reference proteome</keyword>
<dbReference type="Proteomes" id="UP000005018">
    <property type="component" value="Chromosome 7"/>
</dbReference>
<dbReference type="PANTHER" id="PTHR21569:SF1">
    <property type="entry name" value="SMALL RIBOSOMAL SUBUNIT PROTEIN US9M"/>
    <property type="match status" value="1"/>
</dbReference>
<evidence type="ECO:0000256" key="6">
    <source>
        <dbReference type="ARBA" id="ARBA00042623"/>
    </source>
</evidence>
<evidence type="ECO:0000256" key="1">
    <source>
        <dbReference type="ARBA" id="ARBA00005251"/>
    </source>
</evidence>
<dbReference type="EMBL" id="HE681725">
    <property type="protein sequence ID" value="CCG24809.1"/>
    <property type="molecule type" value="Genomic_DNA"/>
</dbReference>
<sequence>MEKVFQKVPRHLAIPQRGQPPAMSRSLISQLNRLSLRLSKRCFSHTSIACEEIIVTTTTTTGSSDNLTFDEQLPRTNSFGRSNRPTQSYSPHQVTENLTMSELNRIRTTPTLMTFYGGNPIHENNMNHLRSLLRKYQYLPTKPLSDDELQSRKFLGYEAYKERTQSGTRVKKIHYRDLISSLNRLRVIDSQLMPIEVINTLDSYYSTSINKTALSKKIKQLDEFGRAKTQAKRKASLARIYLVKGDGSILVNGKSAVEYFTNVYARKNLVYPFQVVEQEGQYNVFAEVSGGGYTGQSEAVMYAIAKALVVFNPLLKPRLSKAGLMTSDARVVERKKPGKVKARKSPTWVKR</sequence>
<keyword evidence="2" id="KW-0809">Transit peptide</keyword>
<dbReference type="InterPro" id="IPR023035">
    <property type="entry name" value="Ribosomal_uS9_bac/plastid"/>
</dbReference>
<dbReference type="SUPFAM" id="SSF54211">
    <property type="entry name" value="Ribosomal protein S5 domain 2-like"/>
    <property type="match status" value="1"/>
</dbReference>
<evidence type="ECO:0000256" key="4">
    <source>
        <dbReference type="ARBA" id="ARBA00023274"/>
    </source>
</evidence>
<dbReference type="KEGG" id="cot:CORT_0G01220"/>
<dbReference type="GO" id="GO:0003735">
    <property type="term" value="F:structural constituent of ribosome"/>
    <property type="evidence" value="ECO:0007669"/>
    <property type="project" value="InterPro"/>
</dbReference>
<dbReference type="GO" id="GO:0005763">
    <property type="term" value="C:mitochondrial small ribosomal subunit"/>
    <property type="evidence" value="ECO:0007669"/>
    <property type="project" value="TreeGrafter"/>
</dbReference>
<dbReference type="NCBIfam" id="NF001099">
    <property type="entry name" value="PRK00132.1"/>
    <property type="match status" value="1"/>
</dbReference>
<dbReference type="RefSeq" id="XP_003870936.1">
    <property type="nucleotide sequence ID" value="XM_003870887.1"/>
</dbReference>
<dbReference type="FunFam" id="3.30.230.10:FF:000001">
    <property type="entry name" value="30S ribosomal protein S9"/>
    <property type="match status" value="1"/>
</dbReference>
<dbReference type="InterPro" id="IPR014721">
    <property type="entry name" value="Ribsml_uS5_D2-typ_fold_subgr"/>
</dbReference>
<evidence type="ECO:0000313" key="9">
    <source>
        <dbReference type="EMBL" id="CCG24809.1"/>
    </source>
</evidence>
<accession>H8XAG0</accession>
<dbReference type="eggNOG" id="KOG1697">
    <property type="taxonomic scope" value="Eukaryota"/>
</dbReference>
<dbReference type="GO" id="GO:0006412">
    <property type="term" value="P:translation"/>
    <property type="evidence" value="ECO:0007669"/>
    <property type="project" value="InterPro"/>
</dbReference>
<evidence type="ECO:0000256" key="5">
    <source>
        <dbReference type="ARBA" id="ARBA00039318"/>
    </source>
</evidence>
<gene>
    <name evidence="9" type="ORF">CORT_0G01220</name>
</gene>